<keyword evidence="1" id="KW-1133">Transmembrane helix</keyword>
<sequence length="115" mass="13477">MISSLCIIFLIIFYVYFKQYYEKLIAAKLQMDDEKRIWTKKLNRILLTMPAGIIAIVILYAISFTLMSLYPEVENVKSSRRVVDVVAVLFCLALFFWDKKELDKKLGSTKNIEQL</sequence>
<keyword evidence="1" id="KW-0812">Transmembrane</keyword>
<proteinExistence type="predicted"/>
<dbReference type="EMBL" id="CM001403">
    <property type="protein sequence ID" value="EHQ29945.1"/>
    <property type="molecule type" value="Genomic_DNA"/>
</dbReference>
<dbReference type="AlphaFoldDB" id="H1Y9E0"/>
<dbReference type="OrthoDB" id="799397at2"/>
<reference evidence="2" key="1">
    <citation type="submission" date="2011-09" db="EMBL/GenBank/DDBJ databases">
        <title>The permanent draft genome of Mucilaginibacter paludis DSM 18603.</title>
        <authorList>
            <consortium name="US DOE Joint Genome Institute (JGI-PGF)"/>
            <person name="Lucas S."/>
            <person name="Han J."/>
            <person name="Lapidus A."/>
            <person name="Bruce D."/>
            <person name="Goodwin L."/>
            <person name="Pitluck S."/>
            <person name="Peters L."/>
            <person name="Kyrpides N."/>
            <person name="Mavromatis K."/>
            <person name="Ivanova N."/>
            <person name="Mikhailova N."/>
            <person name="Held B."/>
            <person name="Detter J.C."/>
            <person name="Tapia R."/>
            <person name="Han C."/>
            <person name="Land M."/>
            <person name="Hauser L."/>
            <person name="Markowitz V."/>
            <person name="Cheng J.-F."/>
            <person name="Hugenholtz P."/>
            <person name="Woyke T."/>
            <person name="Wu D."/>
            <person name="Tindall B."/>
            <person name="Brambilla E."/>
            <person name="Klenk H.-P."/>
            <person name="Eisen J.A."/>
        </authorList>
    </citation>
    <scope>NUCLEOTIDE SEQUENCE [LARGE SCALE GENOMIC DNA]</scope>
    <source>
        <strain evidence="2">DSM 18603</strain>
    </source>
</reference>
<evidence type="ECO:0000313" key="2">
    <source>
        <dbReference type="EMBL" id="EHQ29945.1"/>
    </source>
</evidence>
<accession>H1Y9E0</accession>
<organism evidence="2 3">
    <name type="scientific">Mucilaginibacter paludis DSM 18603</name>
    <dbReference type="NCBI Taxonomy" id="714943"/>
    <lineage>
        <taxon>Bacteria</taxon>
        <taxon>Pseudomonadati</taxon>
        <taxon>Bacteroidota</taxon>
        <taxon>Sphingobacteriia</taxon>
        <taxon>Sphingobacteriales</taxon>
        <taxon>Sphingobacteriaceae</taxon>
        <taxon>Mucilaginibacter</taxon>
    </lineage>
</organism>
<evidence type="ECO:0000256" key="1">
    <source>
        <dbReference type="SAM" id="Phobius"/>
    </source>
</evidence>
<protein>
    <submittedName>
        <fullName evidence="2">Uncharacterized protein</fullName>
    </submittedName>
</protein>
<evidence type="ECO:0000313" key="3">
    <source>
        <dbReference type="Proteomes" id="UP000002774"/>
    </source>
</evidence>
<dbReference type="RefSeq" id="WP_008511436.1">
    <property type="nucleotide sequence ID" value="NZ_CM001403.1"/>
</dbReference>
<name>H1Y9E0_9SPHI</name>
<dbReference type="HOGENOM" id="CLU_2106213_0_0_10"/>
<feature type="transmembrane region" description="Helical" evidence="1">
    <location>
        <begin position="45"/>
        <end position="70"/>
    </location>
</feature>
<keyword evidence="3" id="KW-1185">Reference proteome</keyword>
<feature type="transmembrane region" description="Helical" evidence="1">
    <location>
        <begin position="82"/>
        <end position="97"/>
    </location>
</feature>
<keyword evidence="1" id="KW-0472">Membrane</keyword>
<gene>
    <name evidence="2" type="ORF">Mucpa_5879</name>
</gene>
<dbReference type="Proteomes" id="UP000002774">
    <property type="component" value="Chromosome"/>
</dbReference>